<comment type="function">
    <text evidence="13">Endonuclease that resolves Holliday junction intermediates in genetic recombination. Cleaves mobile four-strand junctions by introducing symmetrical nicks in paired strands. Promotes annealing of linear ssDNA with homologous dsDNA. Required for DNA repair, homologous recombination and chromosome segregation.</text>
</comment>
<comment type="caution">
    <text evidence="15">The sequence shown here is derived from an EMBL/GenBank/DDBJ whole genome shotgun (WGS) entry which is preliminary data.</text>
</comment>
<feature type="binding site" evidence="13">
    <location>
        <position position="96"/>
    </location>
    <ligand>
        <name>Mg(2+)</name>
        <dbReference type="ChEBI" id="CHEBI:18420"/>
    </ligand>
</feature>
<gene>
    <name evidence="13 14" type="primary">recU</name>
    <name evidence="15" type="ORF">C7U55_07685</name>
    <name evidence="14" type="ORF">LJD69_04010</name>
</gene>
<keyword evidence="8 13" id="KW-0460">Magnesium</keyword>
<feature type="site" description="Transition state stabilizer" evidence="13">
    <location>
        <position position="98"/>
    </location>
</feature>
<evidence type="ECO:0000256" key="11">
    <source>
        <dbReference type="ARBA" id="ARBA00023447"/>
    </source>
</evidence>
<dbReference type="Pfam" id="PF03838">
    <property type="entry name" value="RecU"/>
    <property type="match status" value="1"/>
</dbReference>
<keyword evidence="2 13" id="KW-0963">Cytoplasm</keyword>
<keyword evidence="16" id="KW-1185">Reference proteome</keyword>
<evidence type="ECO:0000256" key="4">
    <source>
        <dbReference type="ARBA" id="ARBA00022723"/>
    </source>
</evidence>
<evidence type="ECO:0000256" key="3">
    <source>
        <dbReference type="ARBA" id="ARBA00022722"/>
    </source>
</evidence>
<evidence type="ECO:0000256" key="2">
    <source>
        <dbReference type="ARBA" id="ARBA00022490"/>
    </source>
</evidence>
<keyword evidence="3 13" id="KW-0540">Nuclease</keyword>
<evidence type="ECO:0000256" key="12">
    <source>
        <dbReference type="ARBA" id="ARBA00029523"/>
    </source>
</evidence>
<dbReference type="Gene3D" id="3.40.1350.10">
    <property type="match status" value="1"/>
</dbReference>
<dbReference type="GeneID" id="77470967"/>
<keyword evidence="9 13" id="KW-0233">DNA recombination</keyword>
<evidence type="ECO:0000313" key="15">
    <source>
        <dbReference type="EMBL" id="PST40192.1"/>
    </source>
</evidence>
<evidence type="ECO:0000313" key="16">
    <source>
        <dbReference type="Proteomes" id="UP000241201"/>
    </source>
</evidence>
<evidence type="ECO:0000256" key="9">
    <source>
        <dbReference type="ARBA" id="ARBA00023172"/>
    </source>
</evidence>
<evidence type="ECO:0000256" key="8">
    <source>
        <dbReference type="ARBA" id="ARBA00022842"/>
    </source>
</evidence>
<dbReference type="CDD" id="cd22354">
    <property type="entry name" value="RecU-like"/>
    <property type="match status" value="1"/>
</dbReference>
<comment type="subcellular location">
    <subcellularLocation>
        <location evidence="1 13">Cytoplasm</location>
    </subcellularLocation>
</comment>
<protein>
    <recommendedName>
        <fullName evidence="12 13">Holliday junction resolvase RecU</fullName>
        <ecNumber evidence="13">3.1.21.10</ecNumber>
    </recommendedName>
    <alternativeName>
        <fullName evidence="13">Recombination protein U homolog</fullName>
    </alternativeName>
</protein>
<dbReference type="EMBL" id="PYLP01000008">
    <property type="protein sequence ID" value="PST40192.1"/>
    <property type="molecule type" value="Genomic_DNA"/>
</dbReference>
<dbReference type="PIRSF" id="PIRSF037785">
    <property type="entry name" value="RecU"/>
    <property type="match status" value="1"/>
</dbReference>
<proteinExistence type="inferred from homology"/>
<evidence type="ECO:0000256" key="10">
    <source>
        <dbReference type="ARBA" id="ARBA00023204"/>
    </source>
</evidence>
<comment type="similarity">
    <text evidence="11 13">Belongs to the RecU family.</text>
</comment>
<dbReference type="InterPro" id="IPR011856">
    <property type="entry name" value="tRNA_endonuc-like_dom_sf"/>
</dbReference>
<dbReference type="GO" id="GO:0008821">
    <property type="term" value="F:crossover junction DNA endonuclease activity"/>
    <property type="evidence" value="ECO:0007669"/>
    <property type="project" value="UniProtKB-EC"/>
</dbReference>
<reference evidence="15" key="2">
    <citation type="journal article" date="2019" name="Int. J. Syst. Evol. Microbiol.">
        <title>Faecalibacillus intestinalis gen. nov., sp. nov. and Faecalibacillus faecis sp. nov., isolated from human faeces.</title>
        <authorList>
            <person name="Seo B."/>
            <person name="Jeon K."/>
            <person name="Baek I."/>
            <person name="Lee Y.M."/>
            <person name="Baek K."/>
            <person name="Ko G."/>
        </authorList>
    </citation>
    <scope>NUCLEOTIDE SEQUENCE</scope>
    <source>
        <strain evidence="15">SNUG30370</strain>
    </source>
</reference>
<dbReference type="SUPFAM" id="SSF52980">
    <property type="entry name" value="Restriction endonuclease-like"/>
    <property type="match status" value="1"/>
</dbReference>
<keyword evidence="6 13" id="KW-0227">DNA damage</keyword>
<dbReference type="GO" id="GO:0005737">
    <property type="term" value="C:cytoplasm"/>
    <property type="evidence" value="ECO:0007669"/>
    <property type="project" value="UniProtKB-SubCell"/>
</dbReference>
<keyword evidence="10 13" id="KW-0234">DNA repair</keyword>
<evidence type="ECO:0000256" key="13">
    <source>
        <dbReference type="HAMAP-Rule" id="MF_00130"/>
    </source>
</evidence>
<dbReference type="NCBIfam" id="TIGR00648">
    <property type="entry name" value="recU"/>
    <property type="match status" value="1"/>
</dbReference>
<evidence type="ECO:0000313" key="14">
    <source>
        <dbReference type="EMBL" id="MCB8609764.1"/>
    </source>
</evidence>
<dbReference type="Proteomes" id="UP001198439">
    <property type="component" value="Unassembled WGS sequence"/>
</dbReference>
<dbReference type="NCBIfam" id="NF002584">
    <property type="entry name" value="PRK02234.1-5"/>
    <property type="match status" value="1"/>
</dbReference>
<evidence type="ECO:0000256" key="5">
    <source>
        <dbReference type="ARBA" id="ARBA00022759"/>
    </source>
</evidence>
<organism evidence="15 16">
    <name type="scientific">Faecalibacillus faecis</name>
    <dbReference type="NCBI Taxonomy" id="1982628"/>
    <lineage>
        <taxon>Bacteria</taxon>
        <taxon>Bacillati</taxon>
        <taxon>Bacillota</taxon>
        <taxon>Erysipelotrichia</taxon>
        <taxon>Erysipelotrichales</taxon>
        <taxon>Coprobacillaceae</taxon>
        <taxon>Faecalibacillus</taxon>
    </lineage>
</organism>
<dbReference type="InterPro" id="IPR004612">
    <property type="entry name" value="Resolv_RecU"/>
</dbReference>
<dbReference type="GO" id="GO:0007059">
    <property type="term" value="P:chromosome segregation"/>
    <property type="evidence" value="ECO:0007669"/>
    <property type="project" value="UniProtKB-UniRule"/>
</dbReference>
<evidence type="ECO:0000256" key="7">
    <source>
        <dbReference type="ARBA" id="ARBA00022801"/>
    </source>
</evidence>
<evidence type="ECO:0000256" key="6">
    <source>
        <dbReference type="ARBA" id="ARBA00022763"/>
    </source>
</evidence>
<feature type="binding site" evidence="13">
    <location>
        <position position="83"/>
    </location>
    <ligand>
        <name>Mg(2+)</name>
        <dbReference type="ChEBI" id="CHEBI:18420"/>
    </ligand>
</feature>
<dbReference type="GO" id="GO:0003676">
    <property type="term" value="F:nucleic acid binding"/>
    <property type="evidence" value="ECO:0007669"/>
    <property type="project" value="InterPro"/>
</dbReference>
<comment type="catalytic activity">
    <reaction evidence="13">
        <text>Endonucleolytic cleavage at a junction such as a reciprocal single-stranded crossover between two homologous DNA duplexes (Holliday junction).</text>
        <dbReference type="EC" id="3.1.21.10"/>
    </reaction>
</comment>
<sequence length="195" mass="22877">MVNYPNKKKVQSYIRKIDGKHDTAHRGMNLEEDINLTNQYYLANDIAVIHKKPTPIQIVKVSYPERSAAKIVEAYFQAPSTTDYNGIYKGRYIDFEAKETKTFSFPFTNISLHQINHLDRIIKHGGIAFLIIAFTRVNEVYLLDASFMVEAYRKNDRKSLKYETIKENGHLIRTGYLPRLHYLEIVDQYYCEVFK</sequence>
<dbReference type="EMBL" id="JAJDKZ010000008">
    <property type="protein sequence ID" value="MCB8609764.1"/>
    <property type="molecule type" value="Genomic_DNA"/>
</dbReference>
<reference evidence="16" key="1">
    <citation type="submission" date="2018-03" db="EMBL/GenBank/DDBJ databases">
        <title>Lachnoclostridium SNUG30370 gen.nov., sp.nov., isolated from human faeces.</title>
        <authorList>
            <person name="Seo B."/>
            <person name="Jeon K."/>
            <person name="Ko G."/>
        </authorList>
    </citation>
    <scope>NUCLEOTIDE SEQUENCE [LARGE SCALE GENOMIC DNA]</scope>
    <source>
        <strain evidence="16">SNUG30370</strain>
    </source>
</reference>
<feature type="binding site" evidence="13">
    <location>
        <position position="114"/>
    </location>
    <ligand>
        <name>Mg(2+)</name>
        <dbReference type="ChEBI" id="CHEBI:18420"/>
    </ligand>
</feature>
<dbReference type="NCBIfam" id="NF002581">
    <property type="entry name" value="PRK02234.1-2"/>
    <property type="match status" value="1"/>
</dbReference>
<accession>A0A2T3FY56</accession>
<dbReference type="RefSeq" id="WP_106988070.1">
    <property type="nucleotide sequence ID" value="NZ_DBGCOW010000108.1"/>
</dbReference>
<dbReference type="AlphaFoldDB" id="A0A2T3FY56"/>
<feature type="binding site" evidence="13">
    <location>
        <position position="81"/>
    </location>
    <ligand>
        <name>Mg(2+)</name>
        <dbReference type="ChEBI" id="CHEBI:18420"/>
    </ligand>
</feature>
<dbReference type="InterPro" id="IPR011335">
    <property type="entry name" value="Restrct_endonuc-II-like"/>
</dbReference>
<dbReference type="HAMAP" id="MF_00130">
    <property type="entry name" value="RecU"/>
    <property type="match status" value="1"/>
</dbReference>
<keyword evidence="5 13" id="KW-0255">Endonuclease</keyword>
<keyword evidence="4 13" id="KW-0479">Metal-binding</keyword>
<dbReference type="Proteomes" id="UP000241201">
    <property type="component" value="Unassembled WGS sequence"/>
</dbReference>
<comment type="cofactor">
    <cofactor evidence="13">
        <name>Mg(2+)</name>
        <dbReference type="ChEBI" id="CHEBI:18420"/>
    </cofactor>
    <text evidence="13">Binds 1 Mg(2+) ion per subunit.</text>
</comment>
<dbReference type="EC" id="3.1.21.10" evidence="13"/>
<dbReference type="GO" id="GO:0006281">
    <property type="term" value="P:DNA repair"/>
    <property type="evidence" value="ECO:0007669"/>
    <property type="project" value="UniProtKB-UniRule"/>
</dbReference>
<dbReference type="GO" id="GO:0006310">
    <property type="term" value="P:DNA recombination"/>
    <property type="evidence" value="ECO:0007669"/>
    <property type="project" value="UniProtKB-UniRule"/>
</dbReference>
<evidence type="ECO:0000256" key="1">
    <source>
        <dbReference type="ARBA" id="ARBA00004496"/>
    </source>
</evidence>
<keyword evidence="7 13" id="KW-0378">Hydrolase</keyword>
<name>A0A2T3FY56_9FIRM</name>
<reference evidence="14" key="3">
    <citation type="submission" date="2021-10" db="EMBL/GenBank/DDBJ databases">
        <title>Collection of gut derived symbiotic bacterial strains cultured from healthy donors.</title>
        <authorList>
            <person name="Lin H."/>
            <person name="Littmann E."/>
            <person name="Kohout C."/>
            <person name="Pamer E.G."/>
        </authorList>
    </citation>
    <scope>NUCLEOTIDE SEQUENCE</scope>
    <source>
        <strain evidence="14">DFI.4.48</strain>
    </source>
</reference>
<dbReference type="GO" id="GO:0000287">
    <property type="term" value="F:magnesium ion binding"/>
    <property type="evidence" value="ECO:0007669"/>
    <property type="project" value="UniProtKB-UniRule"/>
</dbReference>